<dbReference type="InterPro" id="IPR023346">
    <property type="entry name" value="Lysozyme-like_dom_sf"/>
</dbReference>
<feature type="compositionally biased region" description="Basic and acidic residues" evidence="2">
    <location>
        <begin position="1"/>
        <end position="36"/>
    </location>
</feature>
<organism evidence="4 5">
    <name type="scientific">Actinacidiphila alni</name>
    <dbReference type="NCBI Taxonomy" id="380248"/>
    <lineage>
        <taxon>Bacteria</taxon>
        <taxon>Bacillati</taxon>
        <taxon>Actinomycetota</taxon>
        <taxon>Actinomycetes</taxon>
        <taxon>Kitasatosporales</taxon>
        <taxon>Streptomycetaceae</taxon>
        <taxon>Actinacidiphila</taxon>
    </lineage>
</organism>
<keyword evidence="4" id="KW-0418">Kinase</keyword>
<dbReference type="STRING" id="380248.SAMN05216251_10298"/>
<dbReference type="PROSITE" id="PS50011">
    <property type="entry name" value="PROTEIN_KINASE_DOM"/>
    <property type="match status" value="1"/>
</dbReference>
<sequence>MTHERGSDDEADAPADRGEGHDDGHDEGRGEGHDDGSGDGTGGGRTRAAKAPLDVPTGYRVGDWTVTGLIGSGSWGSVYTAEGAPGTPRAGQRAALKFLGTAPLAPGQRAEVDELVGKEVRFSLAARHPHLIRTYEALPVSDPGSPALDGSVVLAMDRAERSVQDVLAAAEPGAPVPDAVRVLRGTASGLAHLHGEGWLHGDLKPANILLGPDGEARLADFGLTTELDGTHAYVPPMGTLDHLPPEWWSERTGSLGTAVRPTADVWAFGVVAHQVLSGGLHPFPGATARARALAAQAYARGRAPLRLDASLPEGWRRLITDCLAPDHAARAGLTAAKLAERVEECAAAGSDTPAKGRASRTPLLVTAVVVLLAAAGTATGLLLTGGSDGSVGSAKNPGAGGPSSAARTGVTASPVNDTLPAGSDVPQPLRPFIGAAARLCVQPEVTPALIAAMLKAESGFDAHARRPSTDEYGIAMWTPRVFKAWAVDGDHDGTKDYMSAPDAIATMGAYLCWVDEQLKQHGLHTDLPQLTAAAYRTSTRTIEEAGGVPARVRPYVDKVTRYLADYTPRR</sequence>
<dbReference type="CDD" id="cd14014">
    <property type="entry name" value="STKc_PknB_like"/>
    <property type="match status" value="1"/>
</dbReference>
<keyword evidence="4" id="KW-0808">Transferase</keyword>
<protein>
    <submittedName>
        <fullName evidence="4">Serine/threonine protein kinase</fullName>
    </submittedName>
</protein>
<dbReference type="PROSITE" id="PS00107">
    <property type="entry name" value="PROTEIN_KINASE_ATP"/>
    <property type="match status" value="1"/>
</dbReference>
<evidence type="ECO:0000313" key="5">
    <source>
        <dbReference type="Proteomes" id="UP000199323"/>
    </source>
</evidence>
<keyword evidence="1" id="KW-0067">ATP-binding</keyword>
<dbReference type="InterPro" id="IPR011009">
    <property type="entry name" value="Kinase-like_dom_sf"/>
</dbReference>
<dbReference type="InterPro" id="IPR051681">
    <property type="entry name" value="Ser/Thr_Kinases-Pseudokinases"/>
</dbReference>
<dbReference type="InterPro" id="IPR000719">
    <property type="entry name" value="Prot_kinase_dom"/>
</dbReference>
<keyword evidence="4" id="KW-0723">Serine/threonine-protein kinase</keyword>
<dbReference type="SUPFAM" id="SSF56112">
    <property type="entry name" value="Protein kinase-like (PK-like)"/>
    <property type="match status" value="1"/>
</dbReference>
<dbReference type="InterPro" id="IPR017441">
    <property type="entry name" value="Protein_kinase_ATP_BS"/>
</dbReference>
<dbReference type="RefSeq" id="WP_245795695.1">
    <property type="nucleotide sequence ID" value="NZ_FONG01000002.1"/>
</dbReference>
<dbReference type="GO" id="GO:0004674">
    <property type="term" value="F:protein serine/threonine kinase activity"/>
    <property type="evidence" value="ECO:0007669"/>
    <property type="project" value="UniProtKB-KW"/>
</dbReference>
<evidence type="ECO:0000313" key="4">
    <source>
        <dbReference type="EMBL" id="SFE20843.1"/>
    </source>
</evidence>
<evidence type="ECO:0000259" key="3">
    <source>
        <dbReference type="PROSITE" id="PS50011"/>
    </source>
</evidence>
<dbReference type="AlphaFoldDB" id="A0A1I1YRP7"/>
<dbReference type="PANTHER" id="PTHR44329">
    <property type="entry name" value="SERINE/THREONINE-PROTEIN KINASE TNNI3K-RELATED"/>
    <property type="match status" value="1"/>
</dbReference>
<evidence type="ECO:0000256" key="1">
    <source>
        <dbReference type="PROSITE-ProRule" id="PRU10141"/>
    </source>
</evidence>
<dbReference type="SMART" id="SM00220">
    <property type="entry name" value="S_TKc"/>
    <property type="match status" value="1"/>
</dbReference>
<dbReference type="Proteomes" id="UP000199323">
    <property type="component" value="Unassembled WGS sequence"/>
</dbReference>
<feature type="domain" description="Protein kinase" evidence="3">
    <location>
        <begin position="64"/>
        <end position="342"/>
    </location>
</feature>
<dbReference type="SUPFAM" id="SSF53955">
    <property type="entry name" value="Lysozyme-like"/>
    <property type="match status" value="1"/>
</dbReference>
<dbReference type="Pfam" id="PF00069">
    <property type="entry name" value="Pkinase"/>
    <property type="match status" value="1"/>
</dbReference>
<feature type="region of interest" description="Disordered" evidence="2">
    <location>
        <begin position="1"/>
        <end position="51"/>
    </location>
</feature>
<dbReference type="Gene3D" id="1.10.530.10">
    <property type="match status" value="1"/>
</dbReference>
<dbReference type="GO" id="GO:0005524">
    <property type="term" value="F:ATP binding"/>
    <property type="evidence" value="ECO:0007669"/>
    <property type="project" value="UniProtKB-UniRule"/>
</dbReference>
<proteinExistence type="predicted"/>
<dbReference type="PANTHER" id="PTHR44329:SF214">
    <property type="entry name" value="PROTEIN KINASE DOMAIN-CONTAINING PROTEIN"/>
    <property type="match status" value="1"/>
</dbReference>
<feature type="region of interest" description="Disordered" evidence="2">
    <location>
        <begin position="386"/>
        <end position="424"/>
    </location>
</feature>
<evidence type="ECO:0000256" key="2">
    <source>
        <dbReference type="SAM" id="MobiDB-lite"/>
    </source>
</evidence>
<name>A0A1I1YRP7_9ACTN</name>
<accession>A0A1I1YRP7</accession>
<feature type="binding site" evidence="1">
    <location>
        <position position="97"/>
    </location>
    <ligand>
        <name>ATP</name>
        <dbReference type="ChEBI" id="CHEBI:30616"/>
    </ligand>
</feature>
<dbReference type="Gene3D" id="1.10.510.10">
    <property type="entry name" value="Transferase(Phosphotransferase) domain 1"/>
    <property type="match status" value="1"/>
</dbReference>
<keyword evidence="5" id="KW-1185">Reference proteome</keyword>
<dbReference type="EMBL" id="FONG01000002">
    <property type="protein sequence ID" value="SFE20843.1"/>
    <property type="molecule type" value="Genomic_DNA"/>
</dbReference>
<keyword evidence="1" id="KW-0547">Nucleotide-binding</keyword>
<gene>
    <name evidence="4" type="ORF">SAMN05216251_10298</name>
</gene>
<reference evidence="4 5" key="1">
    <citation type="submission" date="2016-10" db="EMBL/GenBank/DDBJ databases">
        <authorList>
            <person name="de Groot N.N."/>
        </authorList>
    </citation>
    <scope>NUCLEOTIDE SEQUENCE [LARGE SCALE GENOMIC DNA]</scope>
    <source>
        <strain evidence="4 5">CGMCC 4.3510</strain>
    </source>
</reference>
<dbReference type="Gene3D" id="3.30.200.20">
    <property type="entry name" value="Phosphorylase Kinase, domain 1"/>
    <property type="match status" value="1"/>
</dbReference>